<feature type="chain" id="PRO_5044716673" evidence="1">
    <location>
        <begin position="22"/>
        <end position="165"/>
    </location>
</feature>
<evidence type="ECO:0000313" key="4">
    <source>
        <dbReference type="Proteomes" id="UP001179952"/>
    </source>
</evidence>
<evidence type="ECO:0000256" key="1">
    <source>
        <dbReference type="SAM" id="SignalP"/>
    </source>
</evidence>
<dbReference type="EMBL" id="JAUJYN010000065">
    <property type="protein sequence ID" value="KAK1257016.1"/>
    <property type="molecule type" value="Genomic_DNA"/>
</dbReference>
<dbReference type="Gene3D" id="2.30.240.10">
    <property type="entry name" value="At5g01610-like"/>
    <property type="match status" value="1"/>
</dbReference>
<dbReference type="SUPFAM" id="SSF141562">
    <property type="entry name" value="At5g01610-like"/>
    <property type="match status" value="1"/>
</dbReference>
<dbReference type="EMBL" id="JAUJYN010000007">
    <property type="protein sequence ID" value="KAK1266331.1"/>
    <property type="molecule type" value="Genomic_DNA"/>
</dbReference>
<evidence type="ECO:0000313" key="3">
    <source>
        <dbReference type="EMBL" id="KAK1266331.1"/>
    </source>
</evidence>
<dbReference type="InterPro" id="IPR007493">
    <property type="entry name" value="DUF538"/>
</dbReference>
<dbReference type="Proteomes" id="UP001179952">
    <property type="component" value="Unassembled WGS sequence"/>
</dbReference>
<organism evidence="3 4">
    <name type="scientific">Acorus gramineus</name>
    <name type="common">Dwarf sweet flag</name>
    <dbReference type="NCBI Taxonomy" id="55184"/>
    <lineage>
        <taxon>Eukaryota</taxon>
        <taxon>Viridiplantae</taxon>
        <taxon>Streptophyta</taxon>
        <taxon>Embryophyta</taxon>
        <taxon>Tracheophyta</taxon>
        <taxon>Spermatophyta</taxon>
        <taxon>Magnoliopsida</taxon>
        <taxon>Liliopsida</taxon>
        <taxon>Acoraceae</taxon>
        <taxon>Acorus</taxon>
    </lineage>
</organism>
<protein>
    <submittedName>
        <fullName evidence="3">Uncharacterized protein</fullName>
    </submittedName>
</protein>
<dbReference type="Pfam" id="PF04398">
    <property type="entry name" value="DUF538"/>
    <property type="match status" value="1"/>
</dbReference>
<dbReference type="PANTHER" id="PTHR31676:SF110">
    <property type="entry name" value="TRANSMEMBRANE PROTEIN"/>
    <property type="match status" value="1"/>
</dbReference>
<gene>
    <name evidence="3" type="ORF">QJS04_geneDACA016678</name>
    <name evidence="2" type="ORF">QJS04_geneDACA025046</name>
</gene>
<dbReference type="InterPro" id="IPR036758">
    <property type="entry name" value="At5g01610-like"/>
</dbReference>
<reference evidence="3" key="1">
    <citation type="journal article" date="2023" name="Nat. Commun.">
        <title>Diploid and tetraploid genomes of Acorus and the evolution of monocots.</title>
        <authorList>
            <person name="Ma L."/>
            <person name="Liu K.W."/>
            <person name="Li Z."/>
            <person name="Hsiao Y.Y."/>
            <person name="Qi Y."/>
            <person name="Fu T."/>
            <person name="Tang G.D."/>
            <person name="Zhang D."/>
            <person name="Sun W.H."/>
            <person name="Liu D.K."/>
            <person name="Li Y."/>
            <person name="Chen G.Z."/>
            <person name="Liu X.D."/>
            <person name="Liao X.Y."/>
            <person name="Jiang Y.T."/>
            <person name="Yu X."/>
            <person name="Hao Y."/>
            <person name="Huang J."/>
            <person name="Zhao X.W."/>
            <person name="Ke S."/>
            <person name="Chen Y.Y."/>
            <person name="Wu W.L."/>
            <person name="Hsu J.L."/>
            <person name="Lin Y.F."/>
            <person name="Huang M.D."/>
            <person name="Li C.Y."/>
            <person name="Huang L."/>
            <person name="Wang Z.W."/>
            <person name="Zhao X."/>
            <person name="Zhong W.Y."/>
            <person name="Peng D.H."/>
            <person name="Ahmad S."/>
            <person name="Lan S."/>
            <person name="Zhang J.S."/>
            <person name="Tsai W.C."/>
            <person name="Van de Peer Y."/>
            <person name="Liu Z.J."/>
        </authorList>
    </citation>
    <scope>NUCLEOTIDE SEQUENCE</scope>
    <source>
        <strain evidence="3">SCP</strain>
    </source>
</reference>
<evidence type="ECO:0000313" key="2">
    <source>
        <dbReference type="EMBL" id="KAK1257016.1"/>
    </source>
</evidence>
<dbReference type="PANTHER" id="PTHR31676">
    <property type="entry name" value="T31J12.3 PROTEIN-RELATED"/>
    <property type="match status" value="1"/>
</dbReference>
<sequence length="165" mass="18076">MIKLTHLLLFLLLNLISFTASATNTTTAYDLLTSYGLPSGLLPRGVKDFAFDASTGSFEVRLDRACNAALVSESAVHYDPDVSGTIAYGRIGGLSGISAKDLFLWFPVRGIRVDVPSSGLIYFDVGVVRKQFPVSLFETPPECEPPSVEVRIRTNWGLKLFRDVM</sequence>
<accession>A0AAV9AR16</accession>
<name>A0AAV9AR16_ACOGR</name>
<keyword evidence="1" id="KW-0732">Signal</keyword>
<keyword evidence="4" id="KW-1185">Reference proteome</keyword>
<dbReference type="AlphaFoldDB" id="A0AAV9AR16"/>
<reference evidence="3" key="2">
    <citation type="submission" date="2023-06" db="EMBL/GenBank/DDBJ databases">
        <authorList>
            <person name="Ma L."/>
            <person name="Liu K.-W."/>
            <person name="Li Z."/>
            <person name="Hsiao Y.-Y."/>
            <person name="Qi Y."/>
            <person name="Fu T."/>
            <person name="Tang G."/>
            <person name="Zhang D."/>
            <person name="Sun W.-H."/>
            <person name="Liu D.-K."/>
            <person name="Li Y."/>
            <person name="Chen G.-Z."/>
            <person name="Liu X.-D."/>
            <person name="Liao X.-Y."/>
            <person name="Jiang Y.-T."/>
            <person name="Yu X."/>
            <person name="Hao Y."/>
            <person name="Huang J."/>
            <person name="Zhao X.-W."/>
            <person name="Ke S."/>
            <person name="Chen Y.-Y."/>
            <person name="Wu W.-L."/>
            <person name="Hsu J.-L."/>
            <person name="Lin Y.-F."/>
            <person name="Huang M.-D."/>
            <person name="Li C.-Y."/>
            <person name="Huang L."/>
            <person name="Wang Z.-W."/>
            <person name="Zhao X."/>
            <person name="Zhong W.-Y."/>
            <person name="Peng D.-H."/>
            <person name="Ahmad S."/>
            <person name="Lan S."/>
            <person name="Zhang J.-S."/>
            <person name="Tsai W.-C."/>
            <person name="Van De Peer Y."/>
            <person name="Liu Z.-J."/>
        </authorList>
    </citation>
    <scope>NUCLEOTIDE SEQUENCE</scope>
    <source>
        <strain evidence="3">SCP</strain>
        <tissue evidence="3">Leaves</tissue>
    </source>
</reference>
<proteinExistence type="predicted"/>
<comment type="caution">
    <text evidence="3">The sequence shown here is derived from an EMBL/GenBank/DDBJ whole genome shotgun (WGS) entry which is preliminary data.</text>
</comment>
<feature type="signal peptide" evidence="1">
    <location>
        <begin position="1"/>
        <end position="21"/>
    </location>
</feature>
<dbReference type="FunFam" id="2.30.240.10:FF:000002">
    <property type="entry name" value="Uncharacterized protein At3g07460"/>
    <property type="match status" value="1"/>
</dbReference>